<evidence type="ECO:0000256" key="1">
    <source>
        <dbReference type="SAM" id="MobiDB-lite"/>
    </source>
</evidence>
<feature type="region of interest" description="Disordered" evidence="1">
    <location>
        <begin position="1"/>
        <end position="113"/>
    </location>
</feature>
<feature type="region of interest" description="Disordered" evidence="1">
    <location>
        <begin position="368"/>
        <end position="475"/>
    </location>
</feature>
<feature type="compositionally biased region" description="Basic residues" evidence="1">
    <location>
        <begin position="95"/>
        <end position="105"/>
    </location>
</feature>
<feature type="compositionally biased region" description="Polar residues" evidence="1">
    <location>
        <begin position="268"/>
        <end position="277"/>
    </location>
</feature>
<name>A0A6G1J6M8_9PLEO</name>
<evidence type="ECO:0000313" key="2">
    <source>
        <dbReference type="EMBL" id="KAF2686166.1"/>
    </source>
</evidence>
<evidence type="ECO:0000313" key="3">
    <source>
        <dbReference type="Proteomes" id="UP000799291"/>
    </source>
</evidence>
<dbReference type="Proteomes" id="UP000799291">
    <property type="component" value="Unassembled WGS sequence"/>
</dbReference>
<feature type="compositionally biased region" description="Acidic residues" evidence="1">
    <location>
        <begin position="55"/>
        <end position="64"/>
    </location>
</feature>
<reference evidence="2" key="1">
    <citation type="journal article" date="2020" name="Stud. Mycol.">
        <title>101 Dothideomycetes genomes: a test case for predicting lifestyles and emergence of pathogens.</title>
        <authorList>
            <person name="Haridas S."/>
            <person name="Albert R."/>
            <person name="Binder M."/>
            <person name="Bloem J."/>
            <person name="Labutti K."/>
            <person name="Salamov A."/>
            <person name="Andreopoulos B."/>
            <person name="Baker S."/>
            <person name="Barry K."/>
            <person name="Bills G."/>
            <person name="Bluhm B."/>
            <person name="Cannon C."/>
            <person name="Castanera R."/>
            <person name="Culley D."/>
            <person name="Daum C."/>
            <person name="Ezra D."/>
            <person name="Gonzalez J."/>
            <person name="Henrissat B."/>
            <person name="Kuo A."/>
            <person name="Liang C."/>
            <person name="Lipzen A."/>
            <person name="Lutzoni F."/>
            <person name="Magnuson J."/>
            <person name="Mondo S."/>
            <person name="Nolan M."/>
            <person name="Ohm R."/>
            <person name="Pangilinan J."/>
            <person name="Park H.-J."/>
            <person name="Ramirez L."/>
            <person name="Alfaro M."/>
            <person name="Sun H."/>
            <person name="Tritt A."/>
            <person name="Yoshinaga Y."/>
            <person name="Zwiers L.-H."/>
            <person name="Turgeon B."/>
            <person name="Goodwin S."/>
            <person name="Spatafora J."/>
            <person name="Crous P."/>
            <person name="Grigoriev I."/>
        </authorList>
    </citation>
    <scope>NUCLEOTIDE SEQUENCE</scope>
    <source>
        <strain evidence="2">CBS 122367</strain>
    </source>
</reference>
<feature type="compositionally biased region" description="Basic residues" evidence="1">
    <location>
        <begin position="388"/>
        <end position="404"/>
    </location>
</feature>
<protein>
    <submittedName>
        <fullName evidence="2">Uncharacterized protein</fullName>
    </submittedName>
</protein>
<accession>A0A6G1J6M8</accession>
<organism evidence="2 3">
    <name type="scientific">Lentithecium fluviatile CBS 122367</name>
    <dbReference type="NCBI Taxonomy" id="1168545"/>
    <lineage>
        <taxon>Eukaryota</taxon>
        <taxon>Fungi</taxon>
        <taxon>Dikarya</taxon>
        <taxon>Ascomycota</taxon>
        <taxon>Pezizomycotina</taxon>
        <taxon>Dothideomycetes</taxon>
        <taxon>Pleosporomycetidae</taxon>
        <taxon>Pleosporales</taxon>
        <taxon>Massarineae</taxon>
        <taxon>Lentitheciaceae</taxon>
        <taxon>Lentithecium</taxon>
    </lineage>
</organism>
<proteinExistence type="predicted"/>
<feature type="region of interest" description="Disordered" evidence="1">
    <location>
        <begin position="266"/>
        <end position="291"/>
    </location>
</feature>
<feature type="compositionally biased region" description="Low complexity" evidence="1">
    <location>
        <begin position="420"/>
        <end position="434"/>
    </location>
</feature>
<dbReference type="EMBL" id="MU005577">
    <property type="protein sequence ID" value="KAF2686166.1"/>
    <property type="molecule type" value="Genomic_DNA"/>
</dbReference>
<keyword evidence="3" id="KW-1185">Reference proteome</keyword>
<feature type="compositionally biased region" description="Low complexity" evidence="1">
    <location>
        <begin position="368"/>
        <end position="386"/>
    </location>
</feature>
<dbReference type="AlphaFoldDB" id="A0A6G1J6M8"/>
<dbReference type="OrthoDB" id="2575228at2759"/>
<sequence>MRRSSANKDPEIVETGPLTHLSDDTNTTRPSGANDLAHLFDLPQSNGSNHFEASDLPDWEEEEVSQPSTPKVQVARPAKNARSSLDRSIGNNGIHKQHGNPKKSRLASSAGKMLRPQQHQDIWTCKMDTTTEHFNLALPPNGLHSPPPSTKLLQGELADSFFARDHSQPCTIALSPPLYSNDPTTSPNLQNNYQLTPLSSPAIDTNSSRNGSGNPFQFSNDSMASAYISHHLSNSAALSALQTPPPSHGLSMSAWGADTPPNLGFDNFSASPDFSSANGGGNGKAEGWWNGPAVSQPDVSYQPAHSRSTSRNLSFTTASVAGLGISCDSASFSGFGEELSSSDAASSFDMPPYSSLYAPITPGIPISTSPANLGSSSRSPSLSPQPRFTRRRHPSYPPSHHHSQHMQAHSSRTTHRRKSSNSSTQSRSASQSTSSGGGFVNFTPSDSRKILTGVAPSGSSKTKARREKEAADKRRKLNQAAVRAVVEAGGDLGRLEKEILVLES</sequence>
<gene>
    <name evidence="2" type="ORF">K458DRAFT_387172</name>
</gene>
<feature type="compositionally biased region" description="Basic and acidic residues" evidence="1">
    <location>
        <begin position="1"/>
        <end position="11"/>
    </location>
</feature>